<evidence type="ECO:0000313" key="2">
    <source>
        <dbReference type="Proteomes" id="UP000887116"/>
    </source>
</evidence>
<sequence length="81" mass="9220">MISSNGKKYIHYESSAWFSYATKYIGEDKSSAKIVCRVKNLPITLQRFDENESELDKDLETGATVSAQIAAKDVRDIKRIF</sequence>
<organism evidence="1 2">
    <name type="scientific">Trichonephila clavata</name>
    <name type="common">Joro spider</name>
    <name type="synonym">Nephila clavata</name>
    <dbReference type="NCBI Taxonomy" id="2740835"/>
    <lineage>
        <taxon>Eukaryota</taxon>
        <taxon>Metazoa</taxon>
        <taxon>Ecdysozoa</taxon>
        <taxon>Arthropoda</taxon>
        <taxon>Chelicerata</taxon>
        <taxon>Arachnida</taxon>
        <taxon>Araneae</taxon>
        <taxon>Araneomorphae</taxon>
        <taxon>Entelegynae</taxon>
        <taxon>Araneoidea</taxon>
        <taxon>Nephilidae</taxon>
        <taxon>Trichonephila</taxon>
    </lineage>
</organism>
<dbReference type="AlphaFoldDB" id="A0A8X6HQQ8"/>
<keyword evidence="2" id="KW-1185">Reference proteome</keyword>
<dbReference type="Proteomes" id="UP000887116">
    <property type="component" value="Unassembled WGS sequence"/>
</dbReference>
<dbReference type="EMBL" id="BMAO01039004">
    <property type="protein sequence ID" value="GFR28259.1"/>
    <property type="molecule type" value="Genomic_DNA"/>
</dbReference>
<proteinExistence type="predicted"/>
<gene>
    <name evidence="1" type="ORF">TNCT_530621</name>
</gene>
<name>A0A8X6HQQ8_TRICU</name>
<evidence type="ECO:0000313" key="1">
    <source>
        <dbReference type="EMBL" id="GFR28259.1"/>
    </source>
</evidence>
<accession>A0A8X6HQQ8</accession>
<comment type="caution">
    <text evidence="1">The sequence shown here is derived from an EMBL/GenBank/DDBJ whole genome shotgun (WGS) entry which is preliminary data.</text>
</comment>
<reference evidence="1" key="1">
    <citation type="submission" date="2020-07" db="EMBL/GenBank/DDBJ databases">
        <title>Multicomponent nature underlies the extraordinary mechanical properties of spider dragline silk.</title>
        <authorList>
            <person name="Kono N."/>
            <person name="Nakamura H."/>
            <person name="Mori M."/>
            <person name="Yoshida Y."/>
            <person name="Ohtoshi R."/>
            <person name="Malay A.D."/>
            <person name="Moran D.A.P."/>
            <person name="Tomita M."/>
            <person name="Numata K."/>
            <person name="Arakawa K."/>
        </authorList>
    </citation>
    <scope>NUCLEOTIDE SEQUENCE</scope>
</reference>
<protein>
    <submittedName>
        <fullName evidence="1">Uncharacterized protein</fullName>
    </submittedName>
</protein>